<dbReference type="AlphaFoldDB" id="A0A1Y2EFU3"/>
<dbReference type="OrthoDB" id="47732at2759"/>
<comment type="function">
    <text evidence="1">Involved in rRNA processing.</text>
</comment>
<feature type="compositionally biased region" description="Basic residues" evidence="10">
    <location>
        <begin position="32"/>
        <end position="46"/>
    </location>
</feature>
<dbReference type="GO" id="GO:0030688">
    <property type="term" value="C:preribosome, small subunit precursor"/>
    <property type="evidence" value="ECO:0007669"/>
    <property type="project" value="TreeGrafter"/>
</dbReference>
<name>A0A1Y2EFU3_9PEZI</name>
<keyword evidence="12" id="KW-1185">Reference proteome</keyword>
<comment type="similarity">
    <text evidence="3">Belongs to the EFG1 family.</text>
</comment>
<feature type="region of interest" description="Disordered" evidence="10">
    <location>
        <begin position="222"/>
        <end position="299"/>
    </location>
</feature>
<dbReference type="PANTHER" id="PTHR33911">
    <property type="entry name" value="RRNA-PROCESSING PROTEIN EFG1"/>
    <property type="match status" value="1"/>
</dbReference>
<evidence type="ECO:0000256" key="7">
    <source>
        <dbReference type="ARBA" id="ARBA00023054"/>
    </source>
</evidence>
<dbReference type="PANTHER" id="PTHR33911:SF1">
    <property type="entry name" value="RRNA-PROCESSING PROTEIN EFG1"/>
    <property type="match status" value="1"/>
</dbReference>
<keyword evidence="8" id="KW-0539">Nucleus</keyword>
<dbReference type="InterPro" id="IPR050786">
    <property type="entry name" value="EFG1_rRNA-proc"/>
</dbReference>
<gene>
    <name evidence="11" type="ORF">BCR38DRAFT_421064</name>
</gene>
<comment type="caution">
    <text evidence="11">The sequence shown here is derived from an EMBL/GenBank/DDBJ whole genome shotgun (WGS) entry which is preliminary data.</text>
</comment>
<evidence type="ECO:0000256" key="6">
    <source>
        <dbReference type="ARBA" id="ARBA00022552"/>
    </source>
</evidence>
<evidence type="ECO:0000256" key="1">
    <source>
        <dbReference type="ARBA" id="ARBA00002773"/>
    </source>
</evidence>
<dbReference type="Pfam" id="PF10153">
    <property type="entry name" value="Efg1"/>
    <property type="match status" value="1"/>
</dbReference>
<evidence type="ECO:0000256" key="3">
    <source>
        <dbReference type="ARBA" id="ARBA00006916"/>
    </source>
</evidence>
<keyword evidence="7 9" id="KW-0175">Coiled coil</keyword>
<dbReference type="InterPro" id="IPR019310">
    <property type="entry name" value="Efg1"/>
</dbReference>
<evidence type="ECO:0000256" key="10">
    <source>
        <dbReference type="SAM" id="MobiDB-lite"/>
    </source>
</evidence>
<proteinExistence type="inferred from homology"/>
<dbReference type="EMBL" id="MCFJ01000002">
    <property type="protein sequence ID" value="ORY70126.1"/>
    <property type="molecule type" value="Genomic_DNA"/>
</dbReference>
<evidence type="ECO:0000256" key="9">
    <source>
        <dbReference type="SAM" id="Coils"/>
    </source>
</evidence>
<organism evidence="11 12">
    <name type="scientific">Pseudomassariella vexata</name>
    <dbReference type="NCBI Taxonomy" id="1141098"/>
    <lineage>
        <taxon>Eukaryota</taxon>
        <taxon>Fungi</taxon>
        <taxon>Dikarya</taxon>
        <taxon>Ascomycota</taxon>
        <taxon>Pezizomycotina</taxon>
        <taxon>Sordariomycetes</taxon>
        <taxon>Xylariomycetidae</taxon>
        <taxon>Amphisphaeriales</taxon>
        <taxon>Pseudomassariaceae</taxon>
        <taxon>Pseudomassariella</taxon>
    </lineage>
</organism>
<evidence type="ECO:0000313" key="11">
    <source>
        <dbReference type="EMBL" id="ORY70126.1"/>
    </source>
</evidence>
<reference evidence="11 12" key="1">
    <citation type="submission" date="2016-07" db="EMBL/GenBank/DDBJ databases">
        <title>Pervasive Adenine N6-methylation of Active Genes in Fungi.</title>
        <authorList>
            <consortium name="DOE Joint Genome Institute"/>
            <person name="Mondo S.J."/>
            <person name="Dannebaum R.O."/>
            <person name="Kuo R.C."/>
            <person name="Labutti K."/>
            <person name="Haridas S."/>
            <person name="Kuo A."/>
            <person name="Salamov A."/>
            <person name="Ahrendt S.R."/>
            <person name="Lipzen A."/>
            <person name="Sullivan W."/>
            <person name="Andreopoulos W.B."/>
            <person name="Clum A."/>
            <person name="Lindquist E."/>
            <person name="Daum C."/>
            <person name="Ramamoorthy G.K."/>
            <person name="Gryganskyi A."/>
            <person name="Culley D."/>
            <person name="Magnuson J.K."/>
            <person name="James T.Y."/>
            <person name="O'Malley M.A."/>
            <person name="Stajich J.E."/>
            <person name="Spatafora J.W."/>
            <person name="Visel A."/>
            <person name="Grigoriev I.V."/>
        </authorList>
    </citation>
    <scope>NUCLEOTIDE SEQUENCE [LARGE SCALE GENOMIC DNA]</scope>
    <source>
        <strain evidence="11 12">CBS 129021</strain>
    </source>
</reference>
<evidence type="ECO:0000256" key="2">
    <source>
        <dbReference type="ARBA" id="ARBA00004604"/>
    </source>
</evidence>
<dbReference type="GO" id="GO:0000462">
    <property type="term" value="P:maturation of SSU-rRNA from tricistronic rRNA transcript (SSU-rRNA, 5.8S rRNA, LSU-rRNA)"/>
    <property type="evidence" value="ECO:0007669"/>
    <property type="project" value="TreeGrafter"/>
</dbReference>
<dbReference type="STRING" id="1141098.A0A1Y2EFU3"/>
<dbReference type="RefSeq" id="XP_040720076.1">
    <property type="nucleotide sequence ID" value="XM_040859420.1"/>
</dbReference>
<feature type="compositionally biased region" description="Basic and acidic residues" evidence="10">
    <location>
        <begin position="1"/>
        <end position="25"/>
    </location>
</feature>
<feature type="compositionally biased region" description="Basic and acidic residues" evidence="10">
    <location>
        <begin position="222"/>
        <end position="236"/>
    </location>
</feature>
<sequence length="299" mass="33785">MGDSKRKFSDYEEAGSGRKDAKPREYVPGLHPSKRAKNKNGKKTKAKPNNINWVKKRARTIERKFRTGQNLPANIKNDMERELEHHKQKIEEAEDSKKTKKMIKKYHMVRFYERKKADRLAKQIEKQIAESQDPEEIKKLEEDLHIAQIDSLYAKFFPLRQRYVSLYPVATLGLEVNGGEKPETASSAAKALKAERPSMWPTIEKLAKKGIPALLEFRDRKLASDSRSKAPKERPSKHSFATKAEALKAKSKLTPDAAATRPGEGRMFLKNPNKAKSGAAASSDSSDSDSDSDGGFFEK</sequence>
<comment type="subcellular location">
    <subcellularLocation>
        <location evidence="2">Nucleus</location>
        <location evidence="2">Nucleolus</location>
    </subcellularLocation>
</comment>
<feature type="coiled-coil region" evidence="9">
    <location>
        <begin position="76"/>
        <end position="103"/>
    </location>
</feature>
<protein>
    <recommendedName>
        <fullName evidence="4">rRNA-processing protein EFG1</fullName>
    </recommendedName>
    <alternativeName>
        <fullName evidence="5">rRNA-processing protein efg1</fullName>
    </alternativeName>
</protein>
<dbReference type="InParanoid" id="A0A1Y2EFU3"/>
<evidence type="ECO:0000256" key="8">
    <source>
        <dbReference type="ARBA" id="ARBA00023242"/>
    </source>
</evidence>
<dbReference type="GeneID" id="63775632"/>
<dbReference type="Proteomes" id="UP000193689">
    <property type="component" value="Unassembled WGS sequence"/>
</dbReference>
<evidence type="ECO:0000256" key="4">
    <source>
        <dbReference type="ARBA" id="ARBA00018689"/>
    </source>
</evidence>
<accession>A0A1Y2EFU3</accession>
<evidence type="ECO:0000256" key="5">
    <source>
        <dbReference type="ARBA" id="ARBA00019827"/>
    </source>
</evidence>
<keyword evidence="6" id="KW-0698">rRNA processing</keyword>
<evidence type="ECO:0000313" key="12">
    <source>
        <dbReference type="Proteomes" id="UP000193689"/>
    </source>
</evidence>
<dbReference type="GO" id="GO:0005730">
    <property type="term" value="C:nucleolus"/>
    <property type="evidence" value="ECO:0007669"/>
    <property type="project" value="UniProtKB-SubCell"/>
</dbReference>
<feature type="region of interest" description="Disordered" evidence="10">
    <location>
        <begin position="1"/>
        <end position="49"/>
    </location>
</feature>